<keyword evidence="2" id="KW-0472">Membrane</keyword>
<feature type="compositionally biased region" description="Low complexity" evidence="1">
    <location>
        <begin position="9"/>
        <end position="26"/>
    </location>
</feature>
<feature type="transmembrane region" description="Helical" evidence="2">
    <location>
        <begin position="220"/>
        <end position="251"/>
    </location>
</feature>
<feature type="transmembrane region" description="Helical" evidence="2">
    <location>
        <begin position="368"/>
        <end position="398"/>
    </location>
</feature>
<keyword evidence="2" id="KW-0812">Transmembrane</keyword>
<feature type="transmembrane region" description="Helical" evidence="2">
    <location>
        <begin position="127"/>
        <end position="149"/>
    </location>
</feature>
<feature type="compositionally biased region" description="Low complexity" evidence="1">
    <location>
        <begin position="40"/>
        <end position="88"/>
    </location>
</feature>
<dbReference type="Pfam" id="PF25231">
    <property type="entry name" value="DUF7847"/>
    <property type="match status" value="1"/>
</dbReference>
<feature type="domain" description="DUF7847" evidence="3">
    <location>
        <begin position="109"/>
        <end position="392"/>
    </location>
</feature>
<feature type="region of interest" description="Disordered" evidence="1">
    <location>
        <begin position="1"/>
        <end position="97"/>
    </location>
</feature>
<gene>
    <name evidence="4" type="ORF">FHX33_000227</name>
</gene>
<reference evidence="4 5" key="1">
    <citation type="submission" date="2020-08" db="EMBL/GenBank/DDBJ databases">
        <title>Sequencing the genomes of 1000 actinobacteria strains.</title>
        <authorList>
            <person name="Klenk H.-P."/>
        </authorList>
    </citation>
    <scope>NUCLEOTIDE SEQUENCE [LARGE SCALE GENOMIC DNA]</scope>
    <source>
        <strain evidence="4 5">DSM 20146</strain>
    </source>
</reference>
<feature type="compositionally biased region" description="Pro residues" evidence="1">
    <location>
        <begin position="428"/>
        <end position="445"/>
    </location>
</feature>
<organism evidence="4 5">
    <name type="scientific">Leifsonia aquatica</name>
    <name type="common">Corynebacterium aquaticum</name>
    <dbReference type="NCBI Taxonomy" id="144185"/>
    <lineage>
        <taxon>Bacteria</taxon>
        <taxon>Bacillati</taxon>
        <taxon>Actinomycetota</taxon>
        <taxon>Actinomycetes</taxon>
        <taxon>Micrococcales</taxon>
        <taxon>Microbacteriaceae</taxon>
        <taxon>Leifsonia</taxon>
    </lineage>
</organism>
<keyword evidence="5" id="KW-1185">Reference proteome</keyword>
<dbReference type="EMBL" id="JACHVP010000001">
    <property type="protein sequence ID" value="MBB2965495.1"/>
    <property type="molecule type" value="Genomic_DNA"/>
</dbReference>
<evidence type="ECO:0000259" key="3">
    <source>
        <dbReference type="Pfam" id="PF25231"/>
    </source>
</evidence>
<sequence>MSDEQNGQTPQAAGGTAPDGGTPPSAQGAQEQPRYGEYAPGYGQQPPVYGQQPPVYGQQPPSWQQQPPAWQQQPAWQQTGGPYGQQPGWAPPPKPGLVPLRPMSFGTLIGAPFQALRRNPKITVGSALLLQGIPTILVTVVLAGAMYFLLERVINSDASDRNTLLAGAIGGSVVLGLLSIVVSAISGALLQGVVVGEVARETLGEKLTFRSLWQLVRGRIGALIGWTFLVSFAWFVAIALVVAVVVALAALGGPAGVVGAVAVGILGGFGMVALAIWINTKIALVPSAIVLERLRIGEAVARSWRLTNGYFWKSFGLIALIGVIVYAVTQIVATPFGLIGGMIGGIFAPTSLSTDDPSSFTQIFVGQLGVNALSSVVSAVVGAIGSVVETAAVSLLYIDLRMRKEGLDLQLVRFVEARQTGQELPDPYVVPAPTAPTAPPPWPGS</sequence>
<evidence type="ECO:0000313" key="5">
    <source>
        <dbReference type="Proteomes" id="UP000538196"/>
    </source>
</evidence>
<keyword evidence="2" id="KW-1133">Transmembrane helix</keyword>
<evidence type="ECO:0000256" key="2">
    <source>
        <dbReference type="SAM" id="Phobius"/>
    </source>
</evidence>
<feature type="transmembrane region" description="Helical" evidence="2">
    <location>
        <begin position="169"/>
        <end position="199"/>
    </location>
</feature>
<comment type="caution">
    <text evidence="4">The sequence shown here is derived from an EMBL/GenBank/DDBJ whole genome shotgun (WGS) entry which is preliminary data.</text>
</comment>
<protein>
    <submittedName>
        <fullName evidence="4">Membrane-anchored glycerophosphoryl diester phosphodiesterase (GDPDase)</fullName>
    </submittedName>
</protein>
<dbReference type="RefSeq" id="WP_155829087.1">
    <property type="nucleotide sequence ID" value="NZ_JACHVP010000001.1"/>
</dbReference>
<evidence type="ECO:0000313" key="4">
    <source>
        <dbReference type="EMBL" id="MBB2965495.1"/>
    </source>
</evidence>
<accession>A0A7W4YI61</accession>
<name>A0A7W4YI61_LEIAQ</name>
<feature type="transmembrane region" description="Helical" evidence="2">
    <location>
        <begin position="315"/>
        <end position="348"/>
    </location>
</feature>
<evidence type="ECO:0000256" key="1">
    <source>
        <dbReference type="SAM" id="MobiDB-lite"/>
    </source>
</evidence>
<dbReference type="AlphaFoldDB" id="A0A7W4YI61"/>
<feature type="region of interest" description="Disordered" evidence="1">
    <location>
        <begin position="425"/>
        <end position="445"/>
    </location>
</feature>
<dbReference type="Proteomes" id="UP000538196">
    <property type="component" value="Unassembled WGS sequence"/>
</dbReference>
<proteinExistence type="predicted"/>
<dbReference type="InterPro" id="IPR057169">
    <property type="entry name" value="DUF7847"/>
</dbReference>
<feature type="transmembrane region" description="Helical" evidence="2">
    <location>
        <begin position="257"/>
        <end position="278"/>
    </location>
</feature>